<keyword evidence="6" id="KW-1133">Transmembrane helix</keyword>
<feature type="transmembrane region" description="Helical" evidence="6">
    <location>
        <begin position="6"/>
        <end position="29"/>
    </location>
</feature>
<dbReference type="PANTHER" id="PTHR11010">
    <property type="entry name" value="PROTEASE S28 PRO-X CARBOXYPEPTIDASE-RELATED"/>
    <property type="match status" value="1"/>
</dbReference>
<proteinExistence type="inferred from homology"/>
<gene>
    <name evidence="7" type="ORF">F7725_021150</name>
</gene>
<sequence>MISPSLWLVFRLVCHLVVFSLYCICTFILESLTEGHRLMSDIKRYYRSQRMSSTTSLQYANGGNLQEKHKLTFRDAQIDRGNKLLFRITQSPNQTRVVSCVVDADVLQDNRTITFPLQKTMELWIMEGSNQLVISEVQDNVVIESSRRSHDHMEVNHMPPACFCLYQHGCSEECVSPLQRYCISVIVSGRVKGFRKFSEGQDPECITGGVCEELWFTQKLDHFNGADSRQWKQGPANPAWMQNGTWLKYAEKLGALCFMLEHRFYGKSRPTSSRQALADLAHFLSITAETRGLGDRKWVAFGGSYPGSLAAWIRLKYPHLIHGSVATSAPVHATVNFPEYLEVVRRSLASENADCPKIVEEASNTLIQTEMDSAYFLETLAGNFMDVVQYNEDNRGFEAMSDSLLGDPYQRYAALARFMMETFSVKCLDVSFNSYLKEMTNASWEGPAAGGGRQWVYQTCTEFGFYQSTDSPDQPFSGFPLKYHVQQCADFFNVSADQLAEAVAETNEYYGGYNIRSSRIVLPNGSIDPWHALGVTQDISPTCLLCSSKEQPTVPTCTRRAARISPSWLWPATTSSCSCRSG</sequence>
<protein>
    <submittedName>
        <fullName evidence="7">Uncharacterized protein</fullName>
    </submittedName>
</protein>
<dbReference type="Gene3D" id="1.20.120.980">
    <property type="entry name" value="Serine carboxypeptidase S28, SKS domain"/>
    <property type="match status" value="1"/>
</dbReference>
<dbReference type="Proteomes" id="UP000518266">
    <property type="component" value="Unassembled WGS sequence"/>
</dbReference>
<name>A0A7J5YF74_DISMA</name>
<dbReference type="InterPro" id="IPR029058">
    <property type="entry name" value="AB_hydrolase_fold"/>
</dbReference>
<dbReference type="GO" id="GO:0070008">
    <property type="term" value="F:serine-type exopeptidase activity"/>
    <property type="evidence" value="ECO:0007669"/>
    <property type="project" value="InterPro"/>
</dbReference>
<dbReference type="GO" id="GO:0008239">
    <property type="term" value="F:dipeptidyl-peptidase activity"/>
    <property type="evidence" value="ECO:0007669"/>
    <property type="project" value="TreeGrafter"/>
</dbReference>
<evidence type="ECO:0000256" key="2">
    <source>
        <dbReference type="ARBA" id="ARBA00022670"/>
    </source>
</evidence>
<dbReference type="SUPFAM" id="SSF53474">
    <property type="entry name" value="alpha/beta-Hydrolases"/>
    <property type="match status" value="1"/>
</dbReference>
<dbReference type="InterPro" id="IPR008758">
    <property type="entry name" value="Peptidase_S28"/>
</dbReference>
<keyword evidence="6" id="KW-0812">Transmembrane</keyword>
<keyword evidence="8" id="KW-1185">Reference proteome</keyword>
<evidence type="ECO:0000313" key="7">
    <source>
        <dbReference type="EMBL" id="KAF3848122.1"/>
    </source>
</evidence>
<evidence type="ECO:0000256" key="6">
    <source>
        <dbReference type="SAM" id="Phobius"/>
    </source>
</evidence>
<evidence type="ECO:0000256" key="3">
    <source>
        <dbReference type="ARBA" id="ARBA00022729"/>
    </source>
</evidence>
<dbReference type="InterPro" id="IPR042269">
    <property type="entry name" value="Ser_carbopepase_S28_SKS"/>
</dbReference>
<keyword evidence="3" id="KW-0732">Signal</keyword>
<dbReference type="Pfam" id="PF05577">
    <property type="entry name" value="Peptidase_S28"/>
    <property type="match status" value="2"/>
</dbReference>
<comment type="caution">
    <text evidence="7">The sequence shown here is derived from an EMBL/GenBank/DDBJ whole genome shotgun (WGS) entry which is preliminary data.</text>
</comment>
<organism evidence="7 8">
    <name type="scientific">Dissostichus mawsoni</name>
    <name type="common">Antarctic cod</name>
    <dbReference type="NCBI Taxonomy" id="36200"/>
    <lineage>
        <taxon>Eukaryota</taxon>
        <taxon>Metazoa</taxon>
        <taxon>Chordata</taxon>
        <taxon>Craniata</taxon>
        <taxon>Vertebrata</taxon>
        <taxon>Euteleostomi</taxon>
        <taxon>Actinopterygii</taxon>
        <taxon>Neopterygii</taxon>
        <taxon>Teleostei</taxon>
        <taxon>Neoteleostei</taxon>
        <taxon>Acanthomorphata</taxon>
        <taxon>Eupercaria</taxon>
        <taxon>Perciformes</taxon>
        <taxon>Notothenioidei</taxon>
        <taxon>Nototheniidae</taxon>
        <taxon>Dissostichus</taxon>
    </lineage>
</organism>
<evidence type="ECO:0000256" key="5">
    <source>
        <dbReference type="ARBA" id="ARBA00023180"/>
    </source>
</evidence>
<reference evidence="7 8" key="1">
    <citation type="submission" date="2020-03" db="EMBL/GenBank/DDBJ databases">
        <title>Dissostichus mawsoni Genome sequencing and assembly.</title>
        <authorList>
            <person name="Park H."/>
        </authorList>
    </citation>
    <scope>NUCLEOTIDE SEQUENCE [LARGE SCALE GENOMIC DNA]</scope>
    <source>
        <strain evidence="7">DM0001</strain>
        <tissue evidence="7">Muscle</tissue>
    </source>
</reference>
<keyword evidence="6" id="KW-0472">Membrane</keyword>
<evidence type="ECO:0000256" key="1">
    <source>
        <dbReference type="ARBA" id="ARBA00011079"/>
    </source>
</evidence>
<evidence type="ECO:0000313" key="8">
    <source>
        <dbReference type="Proteomes" id="UP000518266"/>
    </source>
</evidence>
<comment type="similarity">
    <text evidence="1">Belongs to the peptidase S28 family.</text>
</comment>
<dbReference type="OrthoDB" id="1735038at2759"/>
<dbReference type="EMBL" id="JAAKFY010000013">
    <property type="protein sequence ID" value="KAF3848122.1"/>
    <property type="molecule type" value="Genomic_DNA"/>
</dbReference>
<keyword evidence="4" id="KW-0378">Hydrolase</keyword>
<dbReference type="PANTHER" id="PTHR11010:SF117">
    <property type="entry name" value="SERINE PROTEASE 16"/>
    <property type="match status" value="1"/>
</dbReference>
<dbReference type="GO" id="GO:0006508">
    <property type="term" value="P:proteolysis"/>
    <property type="evidence" value="ECO:0007669"/>
    <property type="project" value="UniProtKB-KW"/>
</dbReference>
<dbReference type="Gene3D" id="3.40.50.1820">
    <property type="entry name" value="alpha/beta hydrolase"/>
    <property type="match status" value="2"/>
</dbReference>
<accession>A0A7J5YF74</accession>
<keyword evidence="5" id="KW-0325">Glycoprotein</keyword>
<dbReference type="AlphaFoldDB" id="A0A7J5YF74"/>
<evidence type="ECO:0000256" key="4">
    <source>
        <dbReference type="ARBA" id="ARBA00022801"/>
    </source>
</evidence>
<keyword evidence="2" id="KW-0645">Protease</keyword>